<dbReference type="InterPro" id="IPR050425">
    <property type="entry name" value="NAD(P)_dehydrat-like"/>
</dbReference>
<dbReference type="InterPro" id="IPR001509">
    <property type="entry name" value="Epimerase_deHydtase"/>
</dbReference>
<evidence type="ECO:0000313" key="3">
    <source>
        <dbReference type="EMBL" id="KAK9904674.1"/>
    </source>
</evidence>
<keyword evidence="4" id="KW-1185">Reference proteome</keyword>
<dbReference type="Pfam" id="PF01370">
    <property type="entry name" value="Epimerase"/>
    <property type="match status" value="1"/>
</dbReference>
<dbReference type="InterPro" id="IPR036291">
    <property type="entry name" value="NAD(P)-bd_dom_sf"/>
</dbReference>
<gene>
    <name evidence="3" type="ORF">WJX75_000388</name>
</gene>
<dbReference type="EMBL" id="JALJOT010000012">
    <property type="protein sequence ID" value="KAK9904674.1"/>
    <property type="molecule type" value="Genomic_DNA"/>
</dbReference>
<reference evidence="3 4" key="1">
    <citation type="journal article" date="2024" name="Nat. Commun.">
        <title>Phylogenomics reveals the evolutionary origins of lichenization in chlorophyte algae.</title>
        <authorList>
            <person name="Puginier C."/>
            <person name="Libourel C."/>
            <person name="Otte J."/>
            <person name="Skaloud P."/>
            <person name="Haon M."/>
            <person name="Grisel S."/>
            <person name="Petersen M."/>
            <person name="Berrin J.G."/>
            <person name="Delaux P.M."/>
            <person name="Dal Grande F."/>
            <person name="Keller J."/>
        </authorList>
    </citation>
    <scope>NUCLEOTIDE SEQUENCE [LARGE SCALE GENOMIC DNA]</scope>
    <source>
        <strain evidence="3 4">SAG 216-7</strain>
    </source>
</reference>
<organism evidence="3 4">
    <name type="scientific">Coccomyxa subellipsoidea</name>
    <dbReference type="NCBI Taxonomy" id="248742"/>
    <lineage>
        <taxon>Eukaryota</taxon>
        <taxon>Viridiplantae</taxon>
        <taxon>Chlorophyta</taxon>
        <taxon>core chlorophytes</taxon>
        <taxon>Trebouxiophyceae</taxon>
        <taxon>Trebouxiophyceae incertae sedis</taxon>
        <taxon>Coccomyxaceae</taxon>
        <taxon>Coccomyxa</taxon>
    </lineage>
</organism>
<name>A0ABR2YFN8_9CHLO</name>
<evidence type="ECO:0000256" key="1">
    <source>
        <dbReference type="ARBA" id="ARBA00023002"/>
    </source>
</evidence>
<comment type="caution">
    <text evidence="3">The sequence shown here is derived from an EMBL/GenBank/DDBJ whole genome shotgun (WGS) entry which is preliminary data.</text>
</comment>
<dbReference type="Gene3D" id="3.40.50.720">
    <property type="entry name" value="NAD(P)-binding Rossmann-like Domain"/>
    <property type="match status" value="1"/>
</dbReference>
<sequence>MSSFGRHCSRTSDQVNMAYPLRKPLYETESSAKQTTTKLQFLRSLPNAGTHLKFFKADLEDAESFLAPIKGCKYVIHTASPVVMNPPKGKEFETVIRPAVSGVENVLSAVDRTPGVERVVMTSSVGAVVGDHWERGPHHTYTEADWNQTATETFLPYHRSKVLAEQKAYELCDKQKRWSLVTILPSVVQGPPPGNVKCEVVGFMRKLMNGGYYPWAPKSGAGYVDIDDVAAAHTLAMLNPQASGRYIVSAQSLTLPQFIDRLKPEYGMYKLPFVPLPFWVIWIAITLMGSKVFDVELLRCTVGKVPHFDTTKVKKDLGLDFMDVRKTAQDMAASLLELGVLKRLPGAPQPSHFYSKL</sequence>
<proteinExistence type="predicted"/>
<dbReference type="PANTHER" id="PTHR10366:SF852">
    <property type="entry name" value="CINNAMOYL-COA REDUCTASE CAD2"/>
    <property type="match status" value="1"/>
</dbReference>
<protein>
    <recommendedName>
        <fullName evidence="2">NAD-dependent epimerase/dehydratase domain-containing protein</fullName>
    </recommendedName>
</protein>
<dbReference type="Proteomes" id="UP001491310">
    <property type="component" value="Unassembled WGS sequence"/>
</dbReference>
<dbReference type="SUPFAM" id="SSF51735">
    <property type="entry name" value="NAD(P)-binding Rossmann-fold domains"/>
    <property type="match status" value="1"/>
</dbReference>
<accession>A0ABR2YFN8</accession>
<dbReference type="PANTHER" id="PTHR10366">
    <property type="entry name" value="NAD DEPENDENT EPIMERASE/DEHYDRATASE"/>
    <property type="match status" value="1"/>
</dbReference>
<evidence type="ECO:0000259" key="2">
    <source>
        <dbReference type="Pfam" id="PF01370"/>
    </source>
</evidence>
<evidence type="ECO:0000313" key="4">
    <source>
        <dbReference type="Proteomes" id="UP001491310"/>
    </source>
</evidence>
<feature type="domain" description="NAD-dependent epimerase/dehydratase" evidence="2">
    <location>
        <begin position="48"/>
        <end position="243"/>
    </location>
</feature>
<keyword evidence="1" id="KW-0560">Oxidoreductase</keyword>